<keyword evidence="2" id="KW-0472">Membrane</keyword>
<accession>A5AVD0</accession>
<keyword evidence="2" id="KW-0812">Transmembrane</keyword>
<evidence type="ECO:0000256" key="2">
    <source>
        <dbReference type="SAM" id="Phobius"/>
    </source>
</evidence>
<sequence length="158" mass="18374">MHQAKNTGSILGNLVEIVVHNLLIGGIACLTRRDGFPMNLILKELVLLWVPMVPVLSSYSLMARFMRITELTSVLEEINQRHIMDEHRTRDEFGPHNRRVHRPPPDDEVDRNEENEENEEYRVKNKGFGDHEACFRRNGREFPRGRGERTSTVTLLMN</sequence>
<gene>
    <name evidence="3" type="ORF">VITISV_013191</name>
</gene>
<proteinExistence type="predicted"/>
<feature type="region of interest" description="Disordered" evidence="1">
    <location>
        <begin position="90"/>
        <end position="121"/>
    </location>
</feature>
<feature type="transmembrane region" description="Helical" evidence="2">
    <location>
        <begin position="40"/>
        <end position="61"/>
    </location>
</feature>
<evidence type="ECO:0000313" key="3">
    <source>
        <dbReference type="EMBL" id="CAN60647.1"/>
    </source>
</evidence>
<feature type="compositionally biased region" description="Acidic residues" evidence="1">
    <location>
        <begin position="106"/>
        <end position="119"/>
    </location>
</feature>
<dbReference type="PROSITE" id="PS51257">
    <property type="entry name" value="PROKAR_LIPOPROTEIN"/>
    <property type="match status" value="1"/>
</dbReference>
<reference evidence="3" key="1">
    <citation type="journal article" date="2007" name="PLoS ONE">
        <title>The first genome sequence of an elite grapevine cultivar (Pinot noir Vitis vinifera L.): coping with a highly heterozygous genome.</title>
        <authorList>
            <person name="Velasco R."/>
            <person name="Zharkikh A."/>
            <person name="Troggio M."/>
            <person name="Cartwright D.A."/>
            <person name="Cestaro A."/>
            <person name="Pruss D."/>
            <person name="Pindo M."/>
            <person name="FitzGerald L.M."/>
            <person name="Vezzulli S."/>
            <person name="Reid J."/>
            <person name="Malacarne G."/>
            <person name="Iliev D."/>
            <person name="Coppola G."/>
            <person name="Wardell B."/>
            <person name="Micheletti D."/>
            <person name="Macalma T."/>
            <person name="Facci M."/>
            <person name="Mitchell J.T."/>
            <person name="Perazzolli M."/>
            <person name="Eldredge G."/>
            <person name="Gatto P."/>
            <person name="Oyzerski R."/>
            <person name="Moretto M."/>
            <person name="Gutin N."/>
            <person name="Stefanini M."/>
            <person name="Chen Y."/>
            <person name="Segala C."/>
            <person name="Davenport C."/>
            <person name="Dematte L."/>
            <person name="Mraz A."/>
            <person name="Battilana J."/>
            <person name="Stormo K."/>
            <person name="Costa F."/>
            <person name="Tao Q."/>
            <person name="Si-Ammour A."/>
            <person name="Harkins T."/>
            <person name="Lackey A."/>
            <person name="Perbost C."/>
            <person name="Taillon B."/>
            <person name="Stella A."/>
            <person name="Solovyev V."/>
            <person name="Fawcett J.A."/>
            <person name="Sterck L."/>
            <person name="Vandepoele K."/>
            <person name="Grando S.M."/>
            <person name="Toppo S."/>
            <person name="Moser C."/>
            <person name="Lanchbury J."/>
            <person name="Bogden R."/>
            <person name="Skolnick M."/>
            <person name="Sgaramella V."/>
            <person name="Bhatnagar S.K."/>
            <person name="Fontana P."/>
            <person name="Gutin A."/>
            <person name="Van de Peer Y."/>
            <person name="Salamini F."/>
            <person name="Viola R."/>
        </authorList>
    </citation>
    <scope>NUCLEOTIDE SEQUENCE</scope>
</reference>
<evidence type="ECO:0000256" key="1">
    <source>
        <dbReference type="SAM" id="MobiDB-lite"/>
    </source>
</evidence>
<name>A5AVD0_VITVI</name>
<keyword evidence="2" id="KW-1133">Transmembrane helix</keyword>
<organism evidence="3">
    <name type="scientific">Vitis vinifera</name>
    <name type="common">Grape</name>
    <dbReference type="NCBI Taxonomy" id="29760"/>
    <lineage>
        <taxon>Eukaryota</taxon>
        <taxon>Viridiplantae</taxon>
        <taxon>Streptophyta</taxon>
        <taxon>Embryophyta</taxon>
        <taxon>Tracheophyta</taxon>
        <taxon>Spermatophyta</taxon>
        <taxon>Magnoliopsida</taxon>
        <taxon>eudicotyledons</taxon>
        <taxon>Gunneridae</taxon>
        <taxon>Pentapetalae</taxon>
        <taxon>rosids</taxon>
        <taxon>Vitales</taxon>
        <taxon>Vitaceae</taxon>
        <taxon>Viteae</taxon>
        <taxon>Vitis</taxon>
    </lineage>
</organism>
<protein>
    <submittedName>
        <fullName evidence="3">Uncharacterized protein</fullName>
    </submittedName>
</protein>
<dbReference type="EMBL" id="AM436949">
    <property type="protein sequence ID" value="CAN60647.1"/>
    <property type="molecule type" value="Genomic_DNA"/>
</dbReference>
<dbReference type="AlphaFoldDB" id="A5AVD0"/>